<keyword evidence="2" id="KW-1185">Reference proteome</keyword>
<dbReference type="AlphaFoldDB" id="A0A5Q0GY94"/>
<dbReference type="SUPFAM" id="SSF69279">
    <property type="entry name" value="Phage tail proteins"/>
    <property type="match status" value="1"/>
</dbReference>
<proteinExistence type="predicted"/>
<dbReference type="OrthoDB" id="1907165at2"/>
<dbReference type="RefSeq" id="WP_033433183.1">
    <property type="nucleotide sequence ID" value="NZ_CP034550.1"/>
</dbReference>
<dbReference type="Proteomes" id="UP000325787">
    <property type="component" value="Chromosome"/>
</dbReference>
<accession>A0A5Q0GY94</accession>
<reference evidence="2" key="1">
    <citation type="journal article" date="2021" name="Curr. Microbiol.">
        <title>Complete genome of nocamycin-producing strain Saccharothrix syringae NRRL B-16468 reveals the biosynthetic potential for secondary metabolites.</title>
        <authorList>
            <person name="Mo X."/>
            <person name="Yang S."/>
        </authorList>
    </citation>
    <scope>NUCLEOTIDE SEQUENCE [LARGE SCALE GENOMIC DNA]</scope>
    <source>
        <strain evidence="2">ATCC 51364 / DSM 43886 / JCM 6844 / KCTC 9398 / NBRC 14523 / NRRL B-16468 / INA 2240</strain>
    </source>
</reference>
<organism evidence="1 2">
    <name type="scientific">Saccharothrix syringae</name>
    <name type="common">Nocardiopsis syringae</name>
    <dbReference type="NCBI Taxonomy" id="103733"/>
    <lineage>
        <taxon>Bacteria</taxon>
        <taxon>Bacillati</taxon>
        <taxon>Actinomycetota</taxon>
        <taxon>Actinomycetes</taxon>
        <taxon>Pseudonocardiales</taxon>
        <taxon>Pseudonocardiaceae</taxon>
        <taxon>Saccharothrix</taxon>
    </lineage>
</organism>
<dbReference type="Pfam" id="PF05954">
    <property type="entry name" value="Phage_GPD"/>
    <property type="match status" value="1"/>
</dbReference>
<sequence length="357" mass="39155">MSRGAARDDRAFFVPDLGLRGERGPMGESVLRDVVDVTFTDGIDRIDSFTVTLVNWDETTRTPKYSDAKDFLPGKGLALSLGYRGAGELTTMLAGEITVARTHLPADGLPTLTVTAVDVLHRLRDVRRTAVYEKMTDDAIAKKVAKRLGVRIRTTPVDGPVHPYVLQDNEYDVVFLLGLARRAGYELWVEQGDLLRFGVAGKTEVHELVWGGGTLVEFEPVLNFTRQVEGATVRGWDRSRKEPIVASATAGALPGPREKDLKQALAAARRGREDITVGVVASAGEAKHRALGRLRTLGTEVLRATGSTVGLPEIRAGCRIEVGKVGTRFSGIYYVTGTEHRLGRSGYRTHFDCRREW</sequence>
<evidence type="ECO:0000313" key="1">
    <source>
        <dbReference type="EMBL" id="QFZ18655.1"/>
    </source>
</evidence>
<dbReference type="KEGG" id="ssyi:EKG83_15345"/>
<evidence type="ECO:0000313" key="2">
    <source>
        <dbReference type="Proteomes" id="UP000325787"/>
    </source>
</evidence>
<gene>
    <name evidence="1" type="ORF">EKG83_15345</name>
</gene>
<protein>
    <submittedName>
        <fullName evidence="1">Phage late control D family protein</fullName>
    </submittedName>
</protein>
<name>A0A5Q0GY94_SACSY</name>
<dbReference type="EMBL" id="CP034550">
    <property type="protein sequence ID" value="QFZ18655.1"/>
    <property type="molecule type" value="Genomic_DNA"/>
</dbReference>